<feature type="transmembrane region" description="Helical" evidence="1">
    <location>
        <begin position="201"/>
        <end position="223"/>
    </location>
</feature>
<evidence type="ECO:0000313" key="6">
    <source>
        <dbReference type="Proteomes" id="UP001058072"/>
    </source>
</evidence>
<feature type="transmembrane region" description="Helical" evidence="1">
    <location>
        <begin position="82"/>
        <end position="103"/>
    </location>
</feature>
<evidence type="ECO:0000259" key="2">
    <source>
        <dbReference type="Pfam" id="PF02517"/>
    </source>
</evidence>
<dbReference type="GO" id="GO:0008237">
    <property type="term" value="F:metallopeptidase activity"/>
    <property type="evidence" value="ECO:0007669"/>
    <property type="project" value="UniProtKB-KW"/>
</dbReference>
<dbReference type="Pfam" id="PF02517">
    <property type="entry name" value="Rce1-like"/>
    <property type="match status" value="1"/>
</dbReference>
<dbReference type="Proteomes" id="UP001058016">
    <property type="component" value="Chromosome"/>
</dbReference>
<gene>
    <name evidence="3" type="ORF">J0J69_03520</name>
    <name evidence="4" type="ORF">J0J70_09865</name>
</gene>
<feature type="domain" description="CAAX prenyl protease 2/Lysostaphin resistance protein A-like" evidence="2">
    <location>
        <begin position="122"/>
        <end position="212"/>
    </location>
</feature>
<keyword evidence="1" id="KW-1133">Transmembrane helix</keyword>
<feature type="transmembrane region" description="Helical" evidence="1">
    <location>
        <begin position="12"/>
        <end position="30"/>
    </location>
</feature>
<keyword evidence="5" id="KW-1185">Reference proteome</keyword>
<reference evidence="4 5" key="1">
    <citation type="submission" date="2021-03" db="EMBL/GenBank/DDBJ databases">
        <title>Comparative Genomics and Metabolomics in the genus Turicibacter.</title>
        <authorList>
            <person name="Maki J."/>
            <person name="Looft T."/>
        </authorList>
    </citation>
    <scope>NUCLEOTIDE SEQUENCE</scope>
    <source>
        <strain evidence="4">ISU324</strain>
        <strain evidence="3 5">MMM721</strain>
    </source>
</reference>
<evidence type="ECO:0000313" key="5">
    <source>
        <dbReference type="Proteomes" id="UP001058016"/>
    </source>
</evidence>
<dbReference type="AlphaFoldDB" id="A0A9Q9FG32"/>
<dbReference type="InterPro" id="IPR003675">
    <property type="entry name" value="Rce1/LyrA-like_dom"/>
</dbReference>
<dbReference type="PANTHER" id="PTHR36435:SF1">
    <property type="entry name" value="CAAX AMINO TERMINAL PROTEASE FAMILY PROTEIN"/>
    <property type="match status" value="1"/>
</dbReference>
<dbReference type="EMBL" id="CP071250">
    <property type="protein sequence ID" value="UUF07915.1"/>
    <property type="molecule type" value="Genomic_DNA"/>
</dbReference>
<keyword evidence="4" id="KW-0378">Hydrolase</keyword>
<keyword evidence="4" id="KW-0482">Metalloprotease</keyword>
<name>A0A9Q9FG32_9FIRM</name>
<evidence type="ECO:0000256" key="1">
    <source>
        <dbReference type="SAM" id="Phobius"/>
    </source>
</evidence>
<dbReference type="GO" id="GO:0080120">
    <property type="term" value="P:CAAX-box protein maturation"/>
    <property type="evidence" value="ECO:0007669"/>
    <property type="project" value="UniProtKB-ARBA"/>
</dbReference>
<dbReference type="Proteomes" id="UP001058072">
    <property type="component" value="Chromosome"/>
</dbReference>
<dbReference type="PANTHER" id="PTHR36435">
    <property type="entry name" value="SLR1288 PROTEIN"/>
    <property type="match status" value="1"/>
</dbReference>
<feature type="transmembrane region" description="Helical" evidence="1">
    <location>
        <begin position="42"/>
        <end position="61"/>
    </location>
</feature>
<feature type="transmembrane region" description="Helical" evidence="1">
    <location>
        <begin position="123"/>
        <end position="142"/>
    </location>
</feature>
<dbReference type="EMBL" id="CP071249">
    <property type="protein sequence ID" value="UUF06662.1"/>
    <property type="molecule type" value="Genomic_DNA"/>
</dbReference>
<dbReference type="GO" id="GO:0004175">
    <property type="term" value="F:endopeptidase activity"/>
    <property type="evidence" value="ECO:0007669"/>
    <property type="project" value="UniProtKB-ARBA"/>
</dbReference>
<feature type="transmembrane region" description="Helical" evidence="1">
    <location>
        <begin position="154"/>
        <end position="171"/>
    </location>
</feature>
<organism evidence="4 6">
    <name type="scientific">Turicibacter bilis</name>
    <dbReference type="NCBI Taxonomy" id="2735723"/>
    <lineage>
        <taxon>Bacteria</taxon>
        <taxon>Bacillati</taxon>
        <taxon>Bacillota</taxon>
        <taxon>Erysipelotrichia</taxon>
        <taxon>Erysipelotrichales</taxon>
        <taxon>Turicibacteraceae</taxon>
        <taxon>Turicibacter</taxon>
    </lineage>
</organism>
<evidence type="ECO:0000313" key="3">
    <source>
        <dbReference type="EMBL" id="UUF06662.1"/>
    </source>
</evidence>
<keyword evidence="1" id="KW-0812">Transmembrane</keyword>
<keyword evidence="1" id="KW-0472">Membrane</keyword>
<dbReference type="InterPro" id="IPR052710">
    <property type="entry name" value="CAAX_protease"/>
</dbReference>
<protein>
    <submittedName>
        <fullName evidence="4">CPBP family intramembrane metalloprotease</fullName>
    </submittedName>
</protein>
<keyword evidence="4" id="KW-0645">Protease</keyword>
<feature type="transmembrane region" description="Helical" evidence="1">
    <location>
        <begin position="177"/>
        <end position="194"/>
    </location>
</feature>
<sequence>MNLRQAKSTLLIFTYIFVMFLLPTISFHLLATFCTNDVDIQVFANLISYIVLVIVSIAFFGRELAEQFKKITSIKHFIKGVAISWCLLFVASYVSGMIVIFFTQSAESSINQQVITNLMEFHPILMASMTILCAPLAEEVVFRFTIMRGLLKHPWLGIFLSSFLFGMIHVISAGDFIYIIQYMAMGIALGYTYYRHQNIWYSIGVHAVQNFISTVLVFITLFLT</sequence>
<accession>A0A9Q9FG32</accession>
<dbReference type="RefSeq" id="WP_212724596.1">
    <property type="nucleotide sequence ID" value="NZ_CP071249.1"/>
</dbReference>
<evidence type="ECO:0000313" key="4">
    <source>
        <dbReference type="EMBL" id="UUF07915.1"/>
    </source>
</evidence>
<proteinExistence type="predicted"/>